<feature type="transmembrane region" description="Helical" evidence="8">
    <location>
        <begin position="155"/>
        <end position="178"/>
    </location>
</feature>
<dbReference type="GO" id="GO:0016020">
    <property type="term" value="C:membrane"/>
    <property type="evidence" value="ECO:0007669"/>
    <property type="project" value="UniProtKB-SubCell"/>
</dbReference>
<keyword evidence="8" id="KW-0472">Membrane</keyword>
<dbReference type="EC" id="2.7.13.3" evidence="3"/>
<keyword evidence="8" id="KW-1133">Transmembrane helix</keyword>
<dbReference type="SUPFAM" id="SSF55874">
    <property type="entry name" value="ATPase domain of HSP90 chaperone/DNA topoisomerase II/histidine kinase"/>
    <property type="match status" value="1"/>
</dbReference>
<keyword evidence="6 11" id="KW-0418">Kinase</keyword>
<dbReference type="PROSITE" id="PS50109">
    <property type="entry name" value="HIS_KIN"/>
    <property type="match status" value="1"/>
</dbReference>
<gene>
    <name evidence="11" type="ORF">GPAL_0197</name>
</gene>
<dbReference type="RefSeq" id="WP_006008290.1">
    <property type="nucleotide sequence ID" value="NZ_AUAV01000013.1"/>
</dbReference>
<dbReference type="InterPro" id="IPR036890">
    <property type="entry name" value="HATPase_C_sf"/>
</dbReference>
<dbReference type="OrthoDB" id="9772100at2"/>
<dbReference type="InterPro" id="IPR003594">
    <property type="entry name" value="HATPase_dom"/>
</dbReference>
<comment type="caution">
    <text evidence="11">The sequence shown here is derived from an EMBL/GenBank/DDBJ whole genome shotgun (WGS) entry which is preliminary data.</text>
</comment>
<evidence type="ECO:0000256" key="1">
    <source>
        <dbReference type="ARBA" id="ARBA00000085"/>
    </source>
</evidence>
<evidence type="ECO:0000256" key="6">
    <source>
        <dbReference type="ARBA" id="ARBA00022777"/>
    </source>
</evidence>
<dbReference type="PANTHER" id="PTHR43065:SF50">
    <property type="entry name" value="HISTIDINE KINASE"/>
    <property type="match status" value="1"/>
</dbReference>
<dbReference type="Gene3D" id="1.10.287.130">
    <property type="match status" value="1"/>
</dbReference>
<evidence type="ECO:0000256" key="7">
    <source>
        <dbReference type="SAM" id="Coils"/>
    </source>
</evidence>
<keyword evidence="8" id="KW-0812">Transmembrane</keyword>
<keyword evidence="5" id="KW-0808">Transferase</keyword>
<dbReference type="PRINTS" id="PR00344">
    <property type="entry name" value="BCTRLSENSOR"/>
</dbReference>
<reference evidence="12" key="1">
    <citation type="journal article" date="2014" name="Environ. Microbiol.">
        <title>Comparative genomics of the marine bacterial genus Glaciecola reveals the high degree of genomic diversity and genomic characteristic for cold adaptation.</title>
        <authorList>
            <person name="Qin Q.L."/>
            <person name="Xie B.B."/>
            <person name="Yu Y."/>
            <person name="Shu Y.L."/>
            <person name="Rong J.C."/>
            <person name="Zhang Y.J."/>
            <person name="Zhao D.L."/>
            <person name="Chen X.L."/>
            <person name="Zhang X.Y."/>
            <person name="Chen B."/>
            <person name="Zhou B.C."/>
            <person name="Zhang Y.Z."/>
        </authorList>
    </citation>
    <scope>NUCLEOTIDE SEQUENCE [LARGE SCALE GENOMIC DNA]</scope>
    <source>
        <strain evidence="12">ACAM 615</strain>
    </source>
</reference>
<dbReference type="SUPFAM" id="SSF47384">
    <property type="entry name" value="Homodimeric domain of signal transducing histidine kinase"/>
    <property type="match status" value="1"/>
</dbReference>
<feature type="coiled-coil region" evidence="7">
    <location>
        <begin position="211"/>
        <end position="287"/>
    </location>
</feature>
<comment type="subcellular location">
    <subcellularLocation>
        <location evidence="2">Membrane</location>
    </subcellularLocation>
</comment>
<evidence type="ECO:0000256" key="5">
    <source>
        <dbReference type="ARBA" id="ARBA00022679"/>
    </source>
</evidence>
<dbReference type="AlphaFoldDB" id="K6ZDP2"/>
<keyword evidence="7" id="KW-0175">Coiled coil</keyword>
<sequence>MRLSLKGKTILGTALIQGTLLLILVFIVTKFMADIANENLIKRAEITAKLFATTVKNSVLSYDIASLDSIVTEVINNPDIVYARVVNESGGEVAKAGRIRALTRTFKADINVSDVDDGVFDATSQIIQDTVVYGHVEIGISTTQVQRSIASITRLTAGIALFEMLLVALFSLFLGSYLTTQLSVLRNSARNITKAIDSGKFDLARVPEDSLDELAEVASAFNSLVENLEVEHQGTQSFQDALQRLNRALEDKVAKRTEQIELQNRELKQINNDLKLAQQQLLQAEKMASVGQLAAGLAHEINNPIGFINSNVSCLRNYIDVYIQICNRTKVLLALSSESASYHEDQARLIKDMASYLKDQDIDFINDDVKDLLKDTDDGLKRVIEIVKNMKMFSRADSDTMQLVDVNQCILTTAKMVKSKVEQNAELILDLHDVPQTLLNVGKINQVLTNLVMNAGQAIESNGKVTIRSEFVDEQIKIQVIDTGSGMDEQTLKSIFNPFFTTKPEGEGTGLGLSISFDIMQEHGGFIDVSSHMGRGTTFTLILPIKDTVESKVNYVRY</sequence>
<evidence type="ECO:0000256" key="2">
    <source>
        <dbReference type="ARBA" id="ARBA00004370"/>
    </source>
</evidence>
<evidence type="ECO:0000259" key="10">
    <source>
        <dbReference type="PROSITE" id="PS50885"/>
    </source>
</evidence>
<evidence type="ECO:0000256" key="3">
    <source>
        <dbReference type="ARBA" id="ARBA00012438"/>
    </source>
</evidence>
<dbReference type="Proteomes" id="UP000006251">
    <property type="component" value="Unassembled WGS sequence"/>
</dbReference>
<protein>
    <recommendedName>
        <fullName evidence="3">histidine kinase</fullName>
        <ecNumber evidence="3">2.7.13.3</ecNumber>
    </recommendedName>
</protein>
<dbReference type="SMART" id="SM00304">
    <property type="entry name" value="HAMP"/>
    <property type="match status" value="1"/>
</dbReference>
<evidence type="ECO:0000313" key="11">
    <source>
        <dbReference type="EMBL" id="GAC27078.1"/>
    </source>
</evidence>
<proteinExistence type="predicted"/>
<feature type="transmembrane region" description="Helical" evidence="8">
    <location>
        <begin position="12"/>
        <end position="33"/>
    </location>
</feature>
<dbReference type="Pfam" id="PF02518">
    <property type="entry name" value="HATPase_c"/>
    <property type="match status" value="1"/>
</dbReference>
<name>K6ZDP2_9ALTE</name>
<dbReference type="InterPro" id="IPR003660">
    <property type="entry name" value="HAMP_dom"/>
</dbReference>
<feature type="domain" description="HAMP" evidence="10">
    <location>
        <begin position="176"/>
        <end position="233"/>
    </location>
</feature>
<dbReference type="Gene3D" id="6.10.340.10">
    <property type="match status" value="1"/>
</dbReference>
<dbReference type="CDD" id="cd06225">
    <property type="entry name" value="HAMP"/>
    <property type="match status" value="1"/>
</dbReference>
<evidence type="ECO:0000256" key="4">
    <source>
        <dbReference type="ARBA" id="ARBA00022553"/>
    </source>
</evidence>
<dbReference type="SMART" id="SM00387">
    <property type="entry name" value="HATPase_c"/>
    <property type="match status" value="1"/>
</dbReference>
<dbReference type="EMBL" id="BAEQ01000004">
    <property type="protein sequence ID" value="GAC27078.1"/>
    <property type="molecule type" value="Genomic_DNA"/>
</dbReference>
<dbReference type="InterPro" id="IPR005467">
    <property type="entry name" value="His_kinase_dom"/>
</dbReference>
<comment type="catalytic activity">
    <reaction evidence="1">
        <text>ATP + protein L-histidine = ADP + protein N-phospho-L-histidine.</text>
        <dbReference type="EC" id="2.7.13.3"/>
    </reaction>
</comment>
<dbReference type="PROSITE" id="PS50885">
    <property type="entry name" value="HAMP"/>
    <property type="match status" value="1"/>
</dbReference>
<accession>K6ZDP2</accession>
<dbReference type="CDD" id="cd00082">
    <property type="entry name" value="HisKA"/>
    <property type="match status" value="1"/>
</dbReference>
<dbReference type="Gene3D" id="3.30.565.10">
    <property type="entry name" value="Histidine kinase-like ATPase, C-terminal domain"/>
    <property type="match status" value="1"/>
</dbReference>
<dbReference type="STRING" id="1121922.GCA_000428905_02489"/>
<dbReference type="InterPro" id="IPR003661">
    <property type="entry name" value="HisK_dim/P_dom"/>
</dbReference>
<dbReference type="PANTHER" id="PTHR43065">
    <property type="entry name" value="SENSOR HISTIDINE KINASE"/>
    <property type="match status" value="1"/>
</dbReference>
<keyword evidence="4" id="KW-0597">Phosphoprotein</keyword>
<dbReference type="InterPro" id="IPR004358">
    <property type="entry name" value="Sig_transdc_His_kin-like_C"/>
</dbReference>
<feature type="domain" description="Histidine kinase" evidence="9">
    <location>
        <begin position="296"/>
        <end position="547"/>
    </location>
</feature>
<dbReference type="GO" id="GO:0000155">
    <property type="term" value="F:phosphorelay sensor kinase activity"/>
    <property type="evidence" value="ECO:0007669"/>
    <property type="project" value="InterPro"/>
</dbReference>
<keyword evidence="12" id="KW-1185">Reference proteome</keyword>
<evidence type="ECO:0000259" key="9">
    <source>
        <dbReference type="PROSITE" id="PS50109"/>
    </source>
</evidence>
<evidence type="ECO:0000256" key="8">
    <source>
        <dbReference type="SAM" id="Phobius"/>
    </source>
</evidence>
<evidence type="ECO:0000313" key="12">
    <source>
        <dbReference type="Proteomes" id="UP000006251"/>
    </source>
</evidence>
<dbReference type="InterPro" id="IPR036097">
    <property type="entry name" value="HisK_dim/P_sf"/>
</dbReference>
<organism evidence="11 12">
    <name type="scientific">Brumicola pallidula DSM 14239 = ACAM 615</name>
    <dbReference type="NCBI Taxonomy" id="1121922"/>
    <lineage>
        <taxon>Bacteria</taxon>
        <taxon>Pseudomonadati</taxon>
        <taxon>Pseudomonadota</taxon>
        <taxon>Gammaproteobacteria</taxon>
        <taxon>Alteromonadales</taxon>
        <taxon>Alteromonadaceae</taxon>
        <taxon>Brumicola</taxon>
    </lineage>
</organism>